<dbReference type="SUPFAM" id="SSF51971">
    <property type="entry name" value="Nucleotide-binding domain"/>
    <property type="match status" value="1"/>
</dbReference>
<evidence type="ECO:0008006" key="3">
    <source>
        <dbReference type="Google" id="ProtNLM"/>
    </source>
</evidence>
<dbReference type="InterPro" id="IPR036188">
    <property type="entry name" value="FAD/NAD-bd_sf"/>
</dbReference>
<dbReference type="PANTHER" id="PTHR21197">
    <property type="entry name" value="UDP-GALACTOPYRANOSE MUTASE"/>
    <property type="match status" value="1"/>
</dbReference>
<protein>
    <recommendedName>
        <fullName evidence="3">Amine oxidase domain-containing protein</fullName>
    </recommendedName>
</protein>
<comment type="caution">
    <text evidence="1">The sequence shown here is derived from an EMBL/GenBank/DDBJ whole genome shotgun (WGS) entry which is preliminary data.</text>
</comment>
<dbReference type="GO" id="GO:0008767">
    <property type="term" value="F:UDP-galactopyranose mutase activity"/>
    <property type="evidence" value="ECO:0007669"/>
    <property type="project" value="TreeGrafter"/>
</dbReference>
<accession>A0A2R6AD39</accession>
<sequence length="433" mass="50567">MTKTIIIGAGLTGLSIAFKLSSMDNNLILLEKENYEGGHVFSTNLGNFHIDLGPHIFRSKEEAVMKFVKELLNFNFINIESKPRIFKYGKIFENVIPVIPKKNIDMLSKIKNITYTFKKVESQTGNNFEEIMINWIGYDLYWEFFGEYSEKWWGLKGKLLDPVLVPKALYIGDKPTYSHYTVNSGYTEEIYPKDGGFMTIARALAQNVFKRNVKKEYNKKVTHFENKDLQMILTIRDSNNVEKEIVADKVYYTGSLDTLISDMKVNINLNYRGIIFGEFLFRGNTQFEKYSWLYLHEKRLLAARVYDAKYYHPQLRNSECTAIVIEIPSNPNDGKWEFADKICDKAFEELVGEGLIKLSTNSFKGDIVNKVTIRDPYSYPLFKLDYKNEYNRLVKFLSEKFPKLRLEGRNAKFEYLNSNNIIEKYIFSDYLVN</sequence>
<evidence type="ECO:0000313" key="2">
    <source>
        <dbReference type="Proteomes" id="UP000240569"/>
    </source>
</evidence>
<dbReference type="GO" id="GO:0050660">
    <property type="term" value="F:flavin adenine dinucleotide binding"/>
    <property type="evidence" value="ECO:0007669"/>
    <property type="project" value="TreeGrafter"/>
</dbReference>
<organism evidence="1 2">
    <name type="scientific">Candidatus Marsarchaeota G1 archaeon BE_D</name>
    <dbReference type="NCBI Taxonomy" id="1978156"/>
    <lineage>
        <taxon>Archaea</taxon>
        <taxon>Candidatus Marsarchaeota</taxon>
        <taxon>Candidatus Marsarchaeota group 1</taxon>
    </lineage>
</organism>
<dbReference type="Gene3D" id="3.50.50.60">
    <property type="entry name" value="FAD/NAD(P)-binding domain"/>
    <property type="match status" value="1"/>
</dbReference>
<dbReference type="PANTHER" id="PTHR21197:SF0">
    <property type="entry name" value="UDP-GALACTOPYRANOSE MUTASE"/>
    <property type="match status" value="1"/>
</dbReference>
<dbReference type="Proteomes" id="UP000240569">
    <property type="component" value="Unassembled WGS sequence"/>
</dbReference>
<evidence type="ECO:0000313" key="1">
    <source>
        <dbReference type="EMBL" id="PSN84310.1"/>
    </source>
</evidence>
<proteinExistence type="predicted"/>
<name>A0A2R6AD39_9ARCH</name>
<dbReference type="EMBL" id="NEXD01000081">
    <property type="protein sequence ID" value="PSN84310.1"/>
    <property type="molecule type" value="Genomic_DNA"/>
</dbReference>
<dbReference type="AlphaFoldDB" id="A0A2R6AD39"/>
<reference evidence="1 2" key="1">
    <citation type="submission" date="2017-04" db="EMBL/GenBank/DDBJ databases">
        <title>Novel microbial lineages endemic to geothermal iron-oxide mats fill important gaps in the evolutionary history of Archaea.</title>
        <authorList>
            <person name="Jay Z.J."/>
            <person name="Beam J.P."/>
            <person name="Dlakic M."/>
            <person name="Rusch D.B."/>
            <person name="Kozubal M.A."/>
            <person name="Inskeep W.P."/>
        </authorList>
    </citation>
    <scope>NUCLEOTIDE SEQUENCE [LARGE SCALE GENOMIC DNA]</scope>
    <source>
        <strain evidence="1">BE_D</strain>
    </source>
</reference>
<gene>
    <name evidence="1" type="ORF">B9Q02_09600</name>
</gene>
<dbReference type="GO" id="GO:0005829">
    <property type="term" value="C:cytosol"/>
    <property type="evidence" value="ECO:0007669"/>
    <property type="project" value="TreeGrafter"/>
</dbReference>
<dbReference type="Pfam" id="PF13450">
    <property type="entry name" value="NAD_binding_8"/>
    <property type="match status" value="1"/>
</dbReference>